<dbReference type="AlphaFoldDB" id="A0A9W7ZW59"/>
<dbReference type="PROSITE" id="PS00191">
    <property type="entry name" value="CYTOCHROME_B5_1"/>
    <property type="match status" value="1"/>
</dbReference>
<keyword evidence="2 4" id="KW-0479">Metal-binding</keyword>
<reference evidence="7" key="1">
    <citation type="submission" date="2022-07" db="EMBL/GenBank/DDBJ databases">
        <title>Phylogenomic reconstructions and comparative analyses of Kickxellomycotina fungi.</title>
        <authorList>
            <person name="Reynolds N.K."/>
            <person name="Stajich J.E."/>
            <person name="Barry K."/>
            <person name="Grigoriev I.V."/>
            <person name="Crous P."/>
            <person name="Smith M.E."/>
        </authorList>
    </citation>
    <scope>NUCLEOTIDE SEQUENCE</scope>
    <source>
        <strain evidence="7">RSA 861</strain>
    </source>
</reference>
<evidence type="ECO:0000256" key="5">
    <source>
        <dbReference type="SAM" id="MobiDB-lite"/>
    </source>
</evidence>
<dbReference type="SUPFAM" id="SSF55856">
    <property type="entry name" value="Cytochrome b5-like heme/steroid binding domain"/>
    <property type="match status" value="1"/>
</dbReference>
<dbReference type="InterPro" id="IPR018506">
    <property type="entry name" value="Cyt_B5_heme-BS"/>
</dbReference>
<comment type="caution">
    <text evidence="7">The sequence shown here is derived from an EMBL/GenBank/DDBJ whole genome shotgun (WGS) entry which is preliminary data.</text>
</comment>
<name>A0A9W7ZW59_9FUNG</name>
<evidence type="ECO:0000256" key="2">
    <source>
        <dbReference type="ARBA" id="ARBA00022723"/>
    </source>
</evidence>
<dbReference type="InterPro" id="IPR036400">
    <property type="entry name" value="Cyt_B5-like_heme/steroid_sf"/>
</dbReference>
<protein>
    <recommendedName>
        <fullName evidence="6">Cytochrome b5 heme-binding domain-containing protein</fullName>
    </recommendedName>
</protein>
<proteinExistence type="inferred from homology"/>
<dbReference type="EMBL" id="JANBPT010000684">
    <property type="protein sequence ID" value="KAJ1914447.1"/>
    <property type="molecule type" value="Genomic_DNA"/>
</dbReference>
<dbReference type="InterPro" id="IPR001199">
    <property type="entry name" value="Cyt_B5-like_heme/steroid-bd"/>
</dbReference>
<keyword evidence="8" id="KW-1185">Reference proteome</keyword>
<feature type="domain" description="Cytochrome b5 heme-binding" evidence="6">
    <location>
        <begin position="93"/>
        <end position="147"/>
    </location>
</feature>
<sequence length="159" mass="17399">MNPPNLPGRVEASSVQLPGEKPTLKSDASSSDSDEDRPPAFPAPNGPQRLAVPTSTTRLPKVRRKVLLEPGHSPLDWARLKASGKDLRGVPTLARYTLEELKKHKTESDCWTAVYGKVYNITHYLNFHPGGKRDLMKIAGRDGTKLFGKSTSDYAACSS</sequence>
<dbReference type="PANTHER" id="PTHR46237">
    <property type="entry name" value="CYTOCHROME B5 REDUCTASE 4 FAMILY MEMBER"/>
    <property type="match status" value="1"/>
</dbReference>
<evidence type="ECO:0000259" key="6">
    <source>
        <dbReference type="PROSITE" id="PS50255"/>
    </source>
</evidence>
<evidence type="ECO:0000313" key="8">
    <source>
        <dbReference type="Proteomes" id="UP001150569"/>
    </source>
</evidence>
<accession>A0A9W7ZW59</accession>
<dbReference type="Proteomes" id="UP001150569">
    <property type="component" value="Unassembled WGS sequence"/>
</dbReference>
<dbReference type="GO" id="GO:0005737">
    <property type="term" value="C:cytoplasm"/>
    <property type="evidence" value="ECO:0007669"/>
    <property type="project" value="TreeGrafter"/>
</dbReference>
<keyword evidence="3 4" id="KW-0408">Iron</keyword>
<dbReference type="PANTHER" id="PTHR46237:SF1">
    <property type="entry name" value="CYTOCHROME B5 REDUCTASE 4"/>
    <property type="match status" value="1"/>
</dbReference>
<gene>
    <name evidence="7" type="ORF">IWQ60_008808</name>
</gene>
<dbReference type="InterPro" id="IPR051872">
    <property type="entry name" value="Cytochrome_b5/Flavoprotein_Rdt"/>
</dbReference>
<evidence type="ECO:0000256" key="1">
    <source>
        <dbReference type="ARBA" id="ARBA00022617"/>
    </source>
</evidence>
<dbReference type="PROSITE" id="PS50255">
    <property type="entry name" value="CYTOCHROME_B5_2"/>
    <property type="match status" value="1"/>
</dbReference>
<evidence type="ECO:0000313" key="7">
    <source>
        <dbReference type="EMBL" id="KAJ1914447.1"/>
    </source>
</evidence>
<dbReference type="GO" id="GO:0020037">
    <property type="term" value="F:heme binding"/>
    <property type="evidence" value="ECO:0007669"/>
    <property type="project" value="UniProtKB-UniRule"/>
</dbReference>
<evidence type="ECO:0000256" key="3">
    <source>
        <dbReference type="ARBA" id="ARBA00023004"/>
    </source>
</evidence>
<dbReference type="GO" id="GO:0004128">
    <property type="term" value="F:cytochrome-b5 reductase activity, acting on NAD(P)H"/>
    <property type="evidence" value="ECO:0007669"/>
    <property type="project" value="TreeGrafter"/>
</dbReference>
<dbReference type="Gene3D" id="3.10.120.10">
    <property type="entry name" value="Cytochrome b5-like heme/steroid binding domain"/>
    <property type="match status" value="1"/>
</dbReference>
<dbReference type="OrthoDB" id="432299at2759"/>
<dbReference type="SMART" id="SM01117">
    <property type="entry name" value="Cyt-b5"/>
    <property type="match status" value="1"/>
</dbReference>
<evidence type="ECO:0000256" key="4">
    <source>
        <dbReference type="RuleBase" id="RU362121"/>
    </source>
</evidence>
<dbReference type="GO" id="GO:0046872">
    <property type="term" value="F:metal ion binding"/>
    <property type="evidence" value="ECO:0007669"/>
    <property type="project" value="UniProtKB-UniRule"/>
</dbReference>
<organism evidence="7 8">
    <name type="scientific">Tieghemiomyces parasiticus</name>
    <dbReference type="NCBI Taxonomy" id="78921"/>
    <lineage>
        <taxon>Eukaryota</taxon>
        <taxon>Fungi</taxon>
        <taxon>Fungi incertae sedis</taxon>
        <taxon>Zoopagomycota</taxon>
        <taxon>Kickxellomycotina</taxon>
        <taxon>Dimargaritomycetes</taxon>
        <taxon>Dimargaritales</taxon>
        <taxon>Dimargaritaceae</taxon>
        <taxon>Tieghemiomyces</taxon>
    </lineage>
</organism>
<feature type="region of interest" description="Disordered" evidence="5">
    <location>
        <begin position="1"/>
        <end position="58"/>
    </location>
</feature>
<dbReference type="Pfam" id="PF00173">
    <property type="entry name" value="Cyt-b5"/>
    <property type="match status" value="1"/>
</dbReference>
<comment type="similarity">
    <text evidence="4">Belongs to the cytochrome b5 family.</text>
</comment>
<keyword evidence="1 4" id="KW-0349">Heme</keyword>